<dbReference type="RefSeq" id="WP_150609234.1">
    <property type="nucleotide sequence ID" value="NZ_CABPRY010000006.1"/>
</dbReference>
<sequence>MEAPQRKCVLDVSIVEKFDSAGSISVEVAHVKDALGDDRTPMFRAFAEREGFDLSKRAEVEQAVGKFCEKFVSILP</sequence>
<name>A0A5E4VX10_9BURK</name>
<evidence type="ECO:0000313" key="1">
    <source>
        <dbReference type="EMBL" id="VVE15824.1"/>
    </source>
</evidence>
<dbReference type="AlphaFoldDB" id="A0A5E4VX10"/>
<organism evidence="1 2">
    <name type="scientific">Pandoraea cepalis</name>
    <dbReference type="NCBI Taxonomy" id="2508294"/>
    <lineage>
        <taxon>Bacteria</taxon>
        <taxon>Pseudomonadati</taxon>
        <taxon>Pseudomonadota</taxon>
        <taxon>Betaproteobacteria</taxon>
        <taxon>Burkholderiales</taxon>
        <taxon>Burkholderiaceae</taxon>
        <taxon>Pandoraea</taxon>
    </lineage>
</organism>
<dbReference type="Proteomes" id="UP000396788">
    <property type="component" value="Unassembled WGS sequence"/>
</dbReference>
<reference evidence="1 2" key="1">
    <citation type="submission" date="2019-08" db="EMBL/GenBank/DDBJ databases">
        <authorList>
            <person name="Peeters C."/>
        </authorList>
    </citation>
    <scope>NUCLEOTIDE SEQUENCE [LARGE SCALE GENOMIC DNA]</scope>
    <source>
        <strain evidence="1 2">LMG 31107</strain>
    </source>
</reference>
<accession>A0A5E4VX10</accession>
<evidence type="ECO:0000313" key="2">
    <source>
        <dbReference type="Proteomes" id="UP000396788"/>
    </source>
</evidence>
<gene>
    <name evidence="1" type="ORF">PCE31107_02885</name>
</gene>
<proteinExistence type="predicted"/>
<protein>
    <submittedName>
        <fullName evidence="1">Uncharacterized protein</fullName>
    </submittedName>
</protein>
<dbReference type="EMBL" id="CABPRY010000006">
    <property type="protein sequence ID" value="VVE15824.1"/>
    <property type="molecule type" value="Genomic_DNA"/>
</dbReference>